<dbReference type="PANTHER" id="PTHR46343:SF2">
    <property type="entry name" value="SUSHI_VON WILLEBRAND FACTOR TYPE A_EGF_PENTRAXIN DOMAIN-CONTAINING 1"/>
    <property type="match status" value="1"/>
</dbReference>
<accession>A7SRU2</accession>
<sequence length="242" mass="26844">MLLVQDRAEEDRRTSDGAAAESEARRPDAVFCALLRGLRRPFHGEDDKESYCKAGKPEVNSNNNNNLFSVDDVRSGHPVSRARGAHEIRCPMLNSISLAQVNPATCVSRDQRFSTVCRFECPRGYEMKKSKLRTLSLTCGLDGQWNGKPETCDDVEAPEITCPQDMTVNNEPQMSYAEVTWDEPIIKDNSQGNDPNAKIEITKSHTSPKKFEIGKNQVVTYSVKDGANLTASCNFRVTVQGG</sequence>
<dbReference type="FunFam" id="2.10.70.10:FF:000136">
    <property type="entry name" value="Predicted protein"/>
    <property type="match status" value="1"/>
</dbReference>
<dbReference type="InterPro" id="IPR043555">
    <property type="entry name" value="SRPX-like"/>
</dbReference>
<evidence type="ECO:0000259" key="6">
    <source>
        <dbReference type="PROSITE" id="PS50923"/>
    </source>
</evidence>
<reference evidence="7 8" key="1">
    <citation type="journal article" date="2007" name="Science">
        <title>Sea anemone genome reveals ancestral eumetazoan gene repertoire and genomic organization.</title>
        <authorList>
            <person name="Putnam N.H."/>
            <person name="Srivastava M."/>
            <person name="Hellsten U."/>
            <person name="Dirks B."/>
            <person name="Chapman J."/>
            <person name="Salamov A."/>
            <person name="Terry A."/>
            <person name="Shapiro H."/>
            <person name="Lindquist E."/>
            <person name="Kapitonov V.V."/>
            <person name="Jurka J."/>
            <person name="Genikhovich G."/>
            <person name="Grigoriev I.V."/>
            <person name="Lucas S.M."/>
            <person name="Steele R.E."/>
            <person name="Finnerty J.R."/>
            <person name="Technau U."/>
            <person name="Martindale M.Q."/>
            <person name="Rokhsar D.S."/>
        </authorList>
    </citation>
    <scope>NUCLEOTIDE SEQUENCE [LARGE SCALE GENOMIC DNA]</scope>
    <source>
        <strain evidence="8">CH2 X CH6</strain>
    </source>
</reference>
<organism evidence="7 8">
    <name type="scientific">Nematostella vectensis</name>
    <name type="common">Starlet sea anemone</name>
    <dbReference type="NCBI Taxonomy" id="45351"/>
    <lineage>
        <taxon>Eukaryota</taxon>
        <taxon>Metazoa</taxon>
        <taxon>Cnidaria</taxon>
        <taxon>Anthozoa</taxon>
        <taxon>Hexacorallia</taxon>
        <taxon>Actiniaria</taxon>
        <taxon>Edwardsiidae</taxon>
        <taxon>Nematostella</taxon>
    </lineage>
</organism>
<name>A7SRU2_NEMVE</name>
<dbReference type="EMBL" id="DS469767">
    <property type="protein sequence ID" value="EDO33576.1"/>
    <property type="molecule type" value="Genomic_DNA"/>
</dbReference>
<dbReference type="Gene3D" id="2.10.70.10">
    <property type="entry name" value="Complement Module, domain 1"/>
    <property type="match status" value="1"/>
</dbReference>
<dbReference type="SMART" id="SM00032">
    <property type="entry name" value="CCP"/>
    <property type="match status" value="1"/>
</dbReference>
<dbReference type="OMA" id="GAHEIRC"/>
<feature type="domain" description="HYR" evidence="5">
    <location>
        <begin position="153"/>
        <end position="241"/>
    </location>
</feature>
<dbReference type="InterPro" id="IPR013783">
    <property type="entry name" value="Ig-like_fold"/>
</dbReference>
<dbReference type="Pfam" id="PF02494">
    <property type="entry name" value="HYR"/>
    <property type="match status" value="1"/>
</dbReference>
<feature type="domain" description="Sushi" evidence="6">
    <location>
        <begin position="88"/>
        <end position="154"/>
    </location>
</feature>
<feature type="compositionally biased region" description="Basic and acidic residues" evidence="4">
    <location>
        <begin position="1"/>
        <end position="15"/>
    </location>
</feature>
<dbReference type="AlphaFoldDB" id="A7SRU2"/>
<evidence type="ECO:0000259" key="5">
    <source>
        <dbReference type="PROSITE" id="PS50825"/>
    </source>
</evidence>
<keyword evidence="8" id="KW-1185">Reference proteome</keyword>
<proteinExistence type="predicted"/>
<dbReference type="SUPFAM" id="SSF57535">
    <property type="entry name" value="Complement control module/SCR domain"/>
    <property type="match status" value="1"/>
</dbReference>
<dbReference type="InterPro" id="IPR000436">
    <property type="entry name" value="Sushi_SCR_CCP_dom"/>
</dbReference>
<dbReference type="PANTHER" id="PTHR46343">
    <property type="entry name" value="HYR DOMAIN-CONTAINING PROTEIN"/>
    <property type="match status" value="1"/>
</dbReference>
<keyword evidence="2" id="KW-1015">Disulfide bond</keyword>
<evidence type="ECO:0000313" key="7">
    <source>
        <dbReference type="EMBL" id="EDO33576.1"/>
    </source>
</evidence>
<evidence type="ECO:0008006" key="9">
    <source>
        <dbReference type="Google" id="ProtNLM"/>
    </source>
</evidence>
<dbReference type="InterPro" id="IPR003410">
    <property type="entry name" value="HYR_dom"/>
</dbReference>
<dbReference type="CDD" id="cd00033">
    <property type="entry name" value="CCP"/>
    <property type="match status" value="1"/>
</dbReference>
<dbReference type="PhylomeDB" id="A7SRU2"/>
<dbReference type="Pfam" id="PF00084">
    <property type="entry name" value="Sushi"/>
    <property type="match status" value="1"/>
</dbReference>
<evidence type="ECO:0000256" key="4">
    <source>
        <dbReference type="SAM" id="MobiDB-lite"/>
    </source>
</evidence>
<dbReference type="KEGG" id="nve:5504789"/>
<gene>
    <name evidence="7" type="ORF">NEMVEDRAFT_v1g216457</name>
</gene>
<evidence type="ECO:0000256" key="3">
    <source>
        <dbReference type="PROSITE-ProRule" id="PRU00302"/>
    </source>
</evidence>
<dbReference type="InterPro" id="IPR035976">
    <property type="entry name" value="Sushi/SCR/CCP_sf"/>
</dbReference>
<dbReference type="HOGENOM" id="CLU_1148405_0_0_1"/>
<protein>
    <recommendedName>
        <fullName evidence="9">Sushi domain-containing protein</fullName>
    </recommendedName>
</protein>
<dbReference type="Proteomes" id="UP000001593">
    <property type="component" value="Unassembled WGS sequence"/>
</dbReference>
<evidence type="ECO:0000256" key="2">
    <source>
        <dbReference type="ARBA" id="ARBA00023157"/>
    </source>
</evidence>
<dbReference type="PROSITE" id="PS50923">
    <property type="entry name" value="SUSHI"/>
    <property type="match status" value="1"/>
</dbReference>
<dbReference type="Gene3D" id="2.60.40.10">
    <property type="entry name" value="Immunoglobulins"/>
    <property type="match status" value="1"/>
</dbReference>
<comment type="caution">
    <text evidence="3">Lacks conserved residue(s) required for the propagation of feature annotation.</text>
</comment>
<keyword evidence="3" id="KW-0768">Sushi</keyword>
<evidence type="ECO:0000256" key="1">
    <source>
        <dbReference type="ARBA" id="ARBA00022737"/>
    </source>
</evidence>
<evidence type="ECO:0000313" key="8">
    <source>
        <dbReference type="Proteomes" id="UP000001593"/>
    </source>
</evidence>
<dbReference type="eggNOG" id="KOG1217">
    <property type="taxonomic scope" value="Eukaryota"/>
</dbReference>
<dbReference type="PROSITE" id="PS50825">
    <property type="entry name" value="HYR"/>
    <property type="match status" value="1"/>
</dbReference>
<keyword evidence="1" id="KW-0677">Repeat</keyword>
<dbReference type="STRING" id="45351.A7SRU2"/>
<dbReference type="InParanoid" id="A7SRU2"/>
<feature type="region of interest" description="Disordered" evidence="4">
    <location>
        <begin position="1"/>
        <end position="22"/>
    </location>
</feature>